<accession>A0ABY5HXQ5</accession>
<keyword evidence="3" id="KW-0540">Nuclease</keyword>
<gene>
    <name evidence="3" type="ORF">E4N76_11875</name>
</gene>
<keyword evidence="4" id="KW-1185">Reference proteome</keyword>
<dbReference type="InterPro" id="IPR048923">
    <property type="entry name" value="RE_NgoFVII_C"/>
</dbReference>
<organism evidence="3 4">
    <name type="scientific">Treponema putidum</name>
    <dbReference type="NCBI Taxonomy" id="221027"/>
    <lineage>
        <taxon>Bacteria</taxon>
        <taxon>Pseudomonadati</taxon>
        <taxon>Spirochaetota</taxon>
        <taxon>Spirochaetia</taxon>
        <taxon>Spirochaetales</taxon>
        <taxon>Treponemataceae</taxon>
        <taxon>Treponema</taxon>
    </lineage>
</organism>
<dbReference type="Gene3D" id="3.30.870.10">
    <property type="entry name" value="Endonuclease Chain A"/>
    <property type="match status" value="1"/>
</dbReference>
<dbReference type="GO" id="GO:0004519">
    <property type="term" value="F:endonuclease activity"/>
    <property type="evidence" value="ECO:0007669"/>
    <property type="project" value="UniProtKB-KW"/>
</dbReference>
<dbReference type="EMBL" id="CP038802">
    <property type="protein sequence ID" value="UTY29583.1"/>
    <property type="molecule type" value="Genomic_DNA"/>
</dbReference>
<sequence length="348" mass="39679">MLELLNSNYQPIKTPCKKFEDTFYTLLEKSSRLKAASGYISEDAIADLLALYKSGFKLELTLIVGMHLFEGFSYGQYEALCSLADILQEKQLGNIYLAAAVKYHGKVYLFRNSEGKETSILGSSNLTKICAAEHIYDTDIVTDDENINFQINSFLDMLQEKNCQPIDKIDKNRIKILPPSDLFENYLLVEKVSSNELADIQSRKIGITFQIEIKPEEKSHLNCYFGKGRKNFSNGSILPRPWYEAEIIVSSKITKLAGYPKKGQSFYVITDDGYKFKCSTMGDYSKNFRSTDDLRILGRWLKGRMENSKALNIGEKVTENTLKKYGRNNITLTKTAIPDLWYLDFGVH</sequence>
<dbReference type="Proteomes" id="UP001059401">
    <property type="component" value="Chromosome"/>
</dbReference>
<evidence type="ECO:0000259" key="2">
    <source>
        <dbReference type="Pfam" id="PF20731"/>
    </source>
</evidence>
<evidence type="ECO:0000313" key="4">
    <source>
        <dbReference type="Proteomes" id="UP001059401"/>
    </source>
</evidence>
<evidence type="ECO:0000259" key="1">
    <source>
        <dbReference type="Pfam" id="PF09565"/>
    </source>
</evidence>
<reference evidence="3" key="1">
    <citation type="submission" date="2019-04" db="EMBL/GenBank/DDBJ databases">
        <title>Whole genome sequencing of oral phylogroup 2 treponemes.</title>
        <authorList>
            <person name="Chan Y."/>
            <person name="Zeng H.H."/>
            <person name="Yu X.L."/>
            <person name="Leung W.K."/>
            <person name="Watt R.M."/>
        </authorList>
    </citation>
    <scope>NUCLEOTIDE SEQUENCE</scope>
    <source>
        <strain evidence="3">OMZ 847</strain>
    </source>
</reference>
<protein>
    <submittedName>
        <fullName evidence="3">NgoFVII family restriction endonuclease</fullName>
    </submittedName>
</protein>
<dbReference type="InterPro" id="IPR019065">
    <property type="entry name" value="RE_NgoFVII_N"/>
</dbReference>
<feature type="domain" description="Restriction endonuclease type II NgoFVII N-terminal" evidence="1">
    <location>
        <begin position="23"/>
        <end position="163"/>
    </location>
</feature>
<keyword evidence="3" id="KW-0378">Hydrolase</keyword>
<proteinExistence type="predicted"/>
<keyword evidence="3" id="KW-0255">Endonuclease</keyword>
<name>A0ABY5HXQ5_9SPIR</name>
<dbReference type="Pfam" id="PF20731">
    <property type="entry name" value="RE_NgoFVII_C"/>
    <property type="match status" value="1"/>
</dbReference>
<dbReference type="Pfam" id="PF09565">
    <property type="entry name" value="RE_NgoFVII"/>
    <property type="match status" value="1"/>
</dbReference>
<feature type="domain" description="Restriction endonuclease type II NgoFVII C-terminal B3-like DNA-binding" evidence="2">
    <location>
        <begin position="204"/>
        <end position="335"/>
    </location>
</feature>
<evidence type="ECO:0000313" key="3">
    <source>
        <dbReference type="EMBL" id="UTY29583.1"/>
    </source>
</evidence>
<dbReference type="RefSeq" id="WP_145475349.1">
    <property type="nucleotide sequence ID" value="NZ_CP038802.1"/>
</dbReference>